<dbReference type="EMBL" id="BAABCQ010000053">
    <property type="protein sequence ID" value="GAA3979750.1"/>
    <property type="molecule type" value="Genomic_DNA"/>
</dbReference>
<comment type="caution">
    <text evidence="2">The sequence shown here is derived from an EMBL/GenBank/DDBJ whole genome shotgun (WGS) entry which is preliminary data.</text>
</comment>
<evidence type="ECO:0000313" key="3">
    <source>
        <dbReference type="Proteomes" id="UP001500034"/>
    </source>
</evidence>
<feature type="region of interest" description="Disordered" evidence="1">
    <location>
        <begin position="32"/>
        <end position="77"/>
    </location>
</feature>
<proteinExistence type="predicted"/>
<gene>
    <name evidence="2" type="ORF">GCM10022384_31480</name>
</gene>
<evidence type="ECO:0008006" key="4">
    <source>
        <dbReference type="Google" id="ProtNLM"/>
    </source>
</evidence>
<protein>
    <recommendedName>
        <fullName evidence="4">Transposase</fullName>
    </recommendedName>
</protein>
<evidence type="ECO:0000313" key="2">
    <source>
        <dbReference type="EMBL" id="GAA3979750.1"/>
    </source>
</evidence>
<evidence type="ECO:0000256" key="1">
    <source>
        <dbReference type="SAM" id="MobiDB-lite"/>
    </source>
</evidence>
<accession>A0ABP7QBF6</accession>
<dbReference type="Proteomes" id="UP001500034">
    <property type="component" value="Unassembled WGS sequence"/>
</dbReference>
<organism evidence="2 3">
    <name type="scientific">Streptomyces marokkonensis</name>
    <dbReference type="NCBI Taxonomy" id="324855"/>
    <lineage>
        <taxon>Bacteria</taxon>
        <taxon>Bacillati</taxon>
        <taxon>Actinomycetota</taxon>
        <taxon>Actinomycetes</taxon>
        <taxon>Kitasatosporales</taxon>
        <taxon>Streptomycetaceae</taxon>
        <taxon>Streptomyces</taxon>
    </lineage>
</organism>
<keyword evidence="3" id="KW-1185">Reference proteome</keyword>
<sequence length="77" mass="8068">MDQGQVESLWVAERLGRPVVKAWNAALAGTLRTKGHPAGSPGRIALPVAADSDEQRRVERRPSGGVNTSPAAVSRPG</sequence>
<feature type="compositionally biased region" description="Basic and acidic residues" evidence="1">
    <location>
        <begin position="53"/>
        <end position="62"/>
    </location>
</feature>
<reference evidence="3" key="1">
    <citation type="journal article" date="2019" name="Int. J. Syst. Evol. Microbiol.">
        <title>The Global Catalogue of Microorganisms (GCM) 10K type strain sequencing project: providing services to taxonomists for standard genome sequencing and annotation.</title>
        <authorList>
            <consortium name="The Broad Institute Genomics Platform"/>
            <consortium name="The Broad Institute Genome Sequencing Center for Infectious Disease"/>
            <person name="Wu L."/>
            <person name="Ma J."/>
        </authorList>
    </citation>
    <scope>NUCLEOTIDE SEQUENCE [LARGE SCALE GENOMIC DNA]</scope>
    <source>
        <strain evidence="3">JCM 17027</strain>
    </source>
</reference>
<name>A0ABP7QBF6_9ACTN</name>
<dbReference type="RefSeq" id="WP_345592888.1">
    <property type="nucleotide sequence ID" value="NZ_BAABCQ010000053.1"/>
</dbReference>